<dbReference type="Pfam" id="PF02163">
    <property type="entry name" value="Peptidase_M50"/>
    <property type="match status" value="2"/>
</dbReference>
<sequence length="211" mass="23199">MITFSLFNIPIRVLPWFWLTLAFIGGIHLVDSKQAILEILLFVIAGFISILVHELGHALTAKHFNQRVEIVLQAFGGYAAYSGAPLSRPKSFAVTAAGPAIQIILGIIVLVYMRTFSAMSPNAIYFLSVLSGISIFWALLNLVPVLPLDGGRLLQTILGPQRIKLTLQISMVSAIILALVGYSLTGSFLILIFMGMFAYQSFQALKENSWR</sequence>
<feature type="transmembrane region" description="Helical" evidence="12">
    <location>
        <begin position="36"/>
        <end position="56"/>
    </location>
</feature>
<accession>A0ABW5D5A2</accession>
<feature type="transmembrane region" description="Helical" evidence="12">
    <location>
        <begin position="166"/>
        <end position="199"/>
    </location>
</feature>
<keyword evidence="9 12" id="KW-1133">Transmembrane helix</keyword>
<keyword evidence="7" id="KW-0378">Hydrolase</keyword>
<comment type="caution">
    <text evidence="14">The sequence shown here is derived from an EMBL/GenBank/DDBJ whole genome shotgun (WGS) entry which is preliminary data.</text>
</comment>
<proteinExistence type="inferred from homology"/>
<dbReference type="PANTHER" id="PTHR39188">
    <property type="entry name" value="MEMBRANE-ASSOCIATED ZINC METALLOPROTEASE M50B"/>
    <property type="match status" value="1"/>
</dbReference>
<name>A0ABW5D5A2_9BACT</name>
<dbReference type="PANTHER" id="PTHR39188:SF3">
    <property type="entry name" value="STAGE IV SPORULATION PROTEIN FB"/>
    <property type="match status" value="1"/>
</dbReference>
<feature type="transmembrane region" description="Helical" evidence="12">
    <location>
        <begin position="12"/>
        <end position="30"/>
    </location>
</feature>
<gene>
    <name evidence="14" type="ORF">ACFSSA_03445</name>
</gene>
<evidence type="ECO:0000256" key="4">
    <source>
        <dbReference type="ARBA" id="ARBA00022670"/>
    </source>
</evidence>
<dbReference type="RefSeq" id="WP_386818376.1">
    <property type="nucleotide sequence ID" value="NZ_JBHUIT010000002.1"/>
</dbReference>
<evidence type="ECO:0000256" key="7">
    <source>
        <dbReference type="ARBA" id="ARBA00022801"/>
    </source>
</evidence>
<keyword evidence="15" id="KW-1185">Reference proteome</keyword>
<protein>
    <submittedName>
        <fullName evidence="14">M50 family metallopeptidase</fullName>
    </submittedName>
</protein>
<evidence type="ECO:0000313" key="15">
    <source>
        <dbReference type="Proteomes" id="UP001597375"/>
    </source>
</evidence>
<keyword evidence="8" id="KW-0862">Zinc</keyword>
<evidence type="ECO:0000256" key="5">
    <source>
        <dbReference type="ARBA" id="ARBA00022692"/>
    </source>
</evidence>
<dbReference type="EMBL" id="JBHUIT010000002">
    <property type="protein sequence ID" value="MFD2255720.1"/>
    <property type="molecule type" value="Genomic_DNA"/>
</dbReference>
<keyword evidence="5 12" id="KW-0812">Transmembrane</keyword>
<evidence type="ECO:0000256" key="3">
    <source>
        <dbReference type="ARBA" id="ARBA00007931"/>
    </source>
</evidence>
<dbReference type="Proteomes" id="UP001597375">
    <property type="component" value="Unassembled WGS sequence"/>
</dbReference>
<feature type="domain" description="Peptidase M50" evidence="13">
    <location>
        <begin position="42"/>
        <end position="113"/>
    </location>
</feature>
<keyword evidence="10" id="KW-0482">Metalloprotease</keyword>
<evidence type="ECO:0000256" key="12">
    <source>
        <dbReference type="SAM" id="Phobius"/>
    </source>
</evidence>
<keyword evidence="11 12" id="KW-0472">Membrane</keyword>
<evidence type="ECO:0000256" key="8">
    <source>
        <dbReference type="ARBA" id="ARBA00022833"/>
    </source>
</evidence>
<evidence type="ECO:0000256" key="10">
    <source>
        <dbReference type="ARBA" id="ARBA00023049"/>
    </source>
</evidence>
<evidence type="ECO:0000256" key="1">
    <source>
        <dbReference type="ARBA" id="ARBA00001947"/>
    </source>
</evidence>
<reference evidence="15" key="1">
    <citation type="journal article" date="2019" name="Int. J. Syst. Evol. Microbiol.">
        <title>The Global Catalogue of Microorganisms (GCM) 10K type strain sequencing project: providing services to taxonomists for standard genome sequencing and annotation.</title>
        <authorList>
            <consortium name="The Broad Institute Genomics Platform"/>
            <consortium name="The Broad Institute Genome Sequencing Center for Infectious Disease"/>
            <person name="Wu L."/>
            <person name="Ma J."/>
        </authorList>
    </citation>
    <scope>NUCLEOTIDE SEQUENCE [LARGE SCALE GENOMIC DNA]</scope>
    <source>
        <strain evidence="15">CGMCC 4.7106</strain>
    </source>
</reference>
<evidence type="ECO:0000256" key="11">
    <source>
        <dbReference type="ARBA" id="ARBA00023136"/>
    </source>
</evidence>
<feature type="domain" description="Peptidase M50" evidence="13">
    <location>
        <begin position="119"/>
        <end position="162"/>
    </location>
</feature>
<organism evidence="14 15">
    <name type="scientific">Luteolibacter algae</name>
    <dbReference type="NCBI Taxonomy" id="454151"/>
    <lineage>
        <taxon>Bacteria</taxon>
        <taxon>Pseudomonadati</taxon>
        <taxon>Verrucomicrobiota</taxon>
        <taxon>Verrucomicrobiia</taxon>
        <taxon>Verrucomicrobiales</taxon>
        <taxon>Verrucomicrobiaceae</taxon>
        <taxon>Luteolibacter</taxon>
    </lineage>
</organism>
<keyword evidence="4" id="KW-0645">Protease</keyword>
<evidence type="ECO:0000313" key="14">
    <source>
        <dbReference type="EMBL" id="MFD2255720.1"/>
    </source>
</evidence>
<evidence type="ECO:0000256" key="6">
    <source>
        <dbReference type="ARBA" id="ARBA00022723"/>
    </source>
</evidence>
<keyword evidence="6" id="KW-0479">Metal-binding</keyword>
<evidence type="ECO:0000256" key="2">
    <source>
        <dbReference type="ARBA" id="ARBA00004141"/>
    </source>
</evidence>
<evidence type="ECO:0000259" key="13">
    <source>
        <dbReference type="Pfam" id="PF02163"/>
    </source>
</evidence>
<dbReference type="InterPro" id="IPR008915">
    <property type="entry name" value="Peptidase_M50"/>
</dbReference>
<feature type="transmembrane region" description="Helical" evidence="12">
    <location>
        <begin position="92"/>
        <end position="112"/>
    </location>
</feature>
<feature type="transmembrane region" description="Helical" evidence="12">
    <location>
        <begin position="124"/>
        <end position="146"/>
    </location>
</feature>
<comment type="cofactor">
    <cofactor evidence="1">
        <name>Zn(2+)</name>
        <dbReference type="ChEBI" id="CHEBI:29105"/>
    </cofactor>
</comment>
<comment type="subcellular location">
    <subcellularLocation>
        <location evidence="2">Membrane</location>
        <topology evidence="2">Multi-pass membrane protein</topology>
    </subcellularLocation>
</comment>
<comment type="similarity">
    <text evidence="3">Belongs to the peptidase M50B family.</text>
</comment>
<evidence type="ECO:0000256" key="9">
    <source>
        <dbReference type="ARBA" id="ARBA00022989"/>
    </source>
</evidence>